<dbReference type="KEGG" id="fvr:FVEG_14683"/>
<dbReference type="EMBL" id="DS022242">
    <property type="protein sequence ID" value="EWG36504.1"/>
    <property type="molecule type" value="Genomic_DNA"/>
</dbReference>
<dbReference type="Proteomes" id="UP000009096">
    <property type="component" value="Chromosome 1"/>
</dbReference>
<dbReference type="AlphaFoldDB" id="W7LM59"/>
<evidence type="ECO:0000313" key="2">
    <source>
        <dbReference type="Proteomes" id="UP000009096"/>
    </source>
</evidence>
<organism evidence="1 2">
    <name type="scientific">Gibberella moniliformis (strain M3125 / FGSC 7600)</name>
    <name type="common">Maize ear and stalk rot fungus</name>
    <name type="synonym">Fusarium verticillioides</name>
    <dbReference type="NCBI Taxonomy" id="334819"/>
    <lineage>
        <taxon>Eukaryota</taxon>
        <taxon>Fungi</taxon>
        <taxon>Dikarya</taxon>
        <taxon>Ascomycota</taxon>
        <taxon>Pezizomycotina</taxon>
        <taxon>Sordariomycetes</taxon>
        <taxon>Hypocreomycetidae</taxon>
        <taxon>Hypocreales</taxon>
        <taxon>Nectriaceae</taxon>
        <taxon>Fusarium</taxon>
        <taxon>Fusarium fujikuroi species complex</taxon>
    </lineage>
</organism>
<dbReference type="RefSeq" id="XP_018742695.1">
    <property type="nucleotide sequence ID" value="XM_018903646.1"/>
</dbReference>
<protein>
    <submittedName>
        <fullName evidence="1">Uncharacterized protein</fullName>
    </submittedName>
</protein>
<keyword evidence="2" id="KW-1185">Reference proteome</keyword>
<dbReference type="GeneID" id="30071559"/>
<gene>
    <name evidence="1" type="ORF">FVEG_14683</name>
</gene>
<dbReference type="EMBL" id="CM000578">
    <property type="protein sequence ID" value="EWG36504.1"/>
    <property type="molecule type" value="Genomic_DNA"/>
</dbReference>
<reference evidence="1 2" key="1">
    <citation type="journal article" date="2010" name="Nature">
        <title>Comparative genomics reveals mobile pathogenicity chromosomes in Fusarium.</title>
        <authorList>
            <person name="Ma L.J."/>
            <person name="van der Does H.C."/>
            <person name="Borkovich K.A."/>
            <person name="Coleman J.J."/>
            <person name="Daboussi M.J."/>
            <person name="Di Pietro A."/>
            <person name="Dufresne M."/>
            <person name="Freitag M."/>
            <person name="Grabherr M."/>
            <person name="Henrissat B."/>
            <person name="Houterman P.M."/>
            <person name="Kang S."/>
            <person name="Shim W.B."/>
            <person name="Woloshuk C."/>
            <person name="Xie X."/>
            <person name="Xu J.R."/>
            <person name="Antoniw J."/>
            <person name="Baker S.E."/>
            <person name="Bluhm B.H."/>
            <person name="Breakspear A."/>
            <person name="Brown D.W."/>
            <person name="Butchko R.A."/>
            <person name="Chapman S."/>
            <person name="Coulson R."/>
            <person name="Coutinho P.M."/>
            <person name="Danchin E.G."/>
            <person name="Diener A."/>
            <person name="Gale L.R."/>
            <person name="Gardiner D.M."/>
            <person name="Goff S."/>
            <person name="Hammond-Kosack K.E."/>
            <person name="Hilburn K."/>
            <person name="Hua-Van A."/>
            <person name="Jonkers W."/>
            <person name="Kazan K."/>
            <person name="Kodira C.D."/>
            <person name="Koehrsen M."/>
            <person name="Kumar L."/>
            <person name="Lee Y.H."/>
            <person name="Li L."/>
            <person name="Manners J.M."/>
            <person name="Miranda-Saavedra D."/>
            <person name="Mukherjee M."/>
            <person name="Park G."/>
            <person name="Park J."/>
            <person name="Park S.Y."/>
            <person name="Proctor R.H."/>
            <person name="Regev A."/>
            <person name="Ruiz-Roldan M.C."/>
            <person name="Sain D."/>
            <person name="Sakthikumar S."/>
            <person name="Sykes S."/>
            <person name="Schwartz D.C."/>
            <person name="Turgeon B.G."/>
            <person name="Wapinski I."/>
            <person name="Yoder O."/>
            <person name="Young S."/>
            <person name="Zeng Q."/>
            <person name="Zhou S."/>
            <person name="Galagan J."/>
            <person name="Cuomo C.A."/>
            <person name="Kistler H.C."/>
            <person name="Rep M."/>
        </authorList>
    </citation>
    <scope>NUCLEOTIDE SEQUENCE [LARGE SCALE GENOMIC DNA]</scope>
    <source>
        <strain evidence="2">M3125 / FGSC 7600</strain>
    </source>
</reference>
<proteinExistence type="predicted"/>
<evidence type="ECO:0000313" key="1">
    <source>
        <dbReference type="EMBL" id="EWG36504.1"/>
    </source>
</evidence>
<name>W7LM59_GIBM7</name>
<sequence length="112" mass="11874">MELGGEFKTGTANMRKNHGFRTRFAVLSVGGDAYISWPLGGHGRSTCGPIALGNVLNRKDPSGVIHHADTEEAESSAFFVTSIEQSLGTVVKLCSCIVQNTALQTSACIMCL</sequence>
<accession>W7LM59</accession>
<dbReference type="VEuPathDB" id="FungiDB:FVEG_14683"/>